<proteinExistence type="predicted"/>
<dbReference type="PANTHER" id="PTHR46250:SF15">
    <property type="entry name" value="OS01G0523800 PROTEIN"/>
    <property type="match status" value="1"/>
</dbReference>
<evidence type="ECO:0000259" key="1">
    <source>
        <dbReference type="Pfam" id="PF12776"/>
    </source>
</evidence>
<reference evidence="2" key="2">
    <citation type="submission" date="2023-06" db="EMBL/GenBank/DDBJ databases">
        <authorList>
            <person name="Ma L."/>
            <person name="Liu K.-W."/>
            <person name="Li Z."/>
            <person name="Hsiao Y.-Y."/>
            <person name="Qi Y."/>
            <person name="Fu T."/>
            <person name="Tang G."/>
            <person name="Zhang D."/>
            <person name="Sun W.-H."/>
            <person name="Liu D.-K."/>
            <person name="Li Y."/>
            <person name="Chen G.-Z."/>
            <person name="Liu X.-D."/>
            <person name="Liao X.-Y."/>
            <person name="Jiang Y.-T."/>
            <person name="Yu X."/>
            <person name="Hao Y."/>
            <person name="Huang J."/>
            <person name="Zhao X.-W."/>
            <person name="Ke S."/>
            <person name="Chen Y.-Y."/>
            <person name="Wu W.-L."/>
            <person name="Hsu J.-L."/>
            <person name="Lin Y.-F."/>
            <person name="Huang M.-D."/>
            <person name="Li C.-Y."/>
            <person name="Huang L."/>
            <person name="Wang Z.-W."/>
            <person name="Zhao X."/>
            <person name="Zhong W.-Y."/>
            <person name="Peng D.-H."/>
            <person name="Ahmad S."/>
            <person name="Lan S."/>
            <person name="Zhang J.-S."/>
            <person name="Tsai W.-C."/>
            <person name="Van De Peer Y."/>
            <person name="Liu Z.-J."/>
        </authorList>
    </citation>
    <scope>NUCLEOTIDE SEQUENCE</scope>
    <source>
        <strain evidence="2">SCP</strain>
        <tissue evidence="2">Leaves</tissue>
    </source>
</reference>
<feature type="domain" description="Myb/SANT-like" evidence="1">
    <location>
        <begin position="10"/>
        <end position="82"/>
    </location>
</feature>
<protein>
    <recommendedName>
        <fullName evidence="1">Myb/SANT-like domain-containing protein</fullName>
    </recommendedName>
</protein>
<dbReference type="AlphaFoldDB" id="A0AAV9BDP0"/>
<reference evidence="2" key="1">
    <citation type="journal article" date="2023" name="Nat. Commun.">
        <title>Diploid and tetraploid genomes of Acorus and the evolution of monocots.</title>
        <authorList>
            <person name="Ma L."/>
            <person name="Liu K.W."/>
            <person name="Li Z."/>
            <person name="Hsiao Y.Y."/>
            <person name="Qi Y."/>
            <person name="Fu T."/>
            <person name="Tang G.D."/>
            <person name="Zhang D."/>
            <person name="Sun W.H."/>
            <person name="Liu D.K."/>
            <person name="Li Y."/>
            <person name="Chen G.Z."/>
            <person name="Liu X.D."/>
            <person name="Liao X.Y."/>
            <person name="Jiang Y.T."/>
            <person name="Yu X."/>
            <person name="Hao Y."/>
            <person name="Huang J."/>
            <person name="Zhao X.W."/>
            <person name="Ke S."/>
            <person name="Chen Y.Y."/>
            <person name="Wu W.L."/>
            <person name="Hsu J.L."/>
            <person name="Lin Y.F."/>
            <person name="Huang M.D."/>
            <person name="Li C.Y."/>
            <person name="Huang L."/>
            <person name="Wang Z.W."/>
            <person name="Zhao X."/>
            <person name="Zhong W.Y."/>
            <person name="Peng D.H."/>
            <person name="Ahmad S."/>
            <person name="Lan S."/>
            <person name="Zhang J.S."/>
            <person name="Tsai W.C."/>
            <person name="Van de Peer Y."/>
            <person name="Liu Z.J."/>
        </authorList>
    </citation>
    <scope>NUCLEOTIDE SEQUENCE</scope>
    <source>
        <strain evidence="2">SCP</strain>
    </source>
</reference>
<gene>
    <name evidence="2" type="ORF">QJS04_geneDACA010896</name>
</gene>
<dbReference type="Proteomes" id="UP001179952">
    <property type="component" value="Unassembled WGS sequence"/>
</dbReference>
<organism evidence="2 3">
    <name type="scientific">Acorus gramineus</name>
    <name type="common">Dwarf sweet flag</name>
    <dbReference type="NCBI Taxonomy" id="55184"/>
    <lineage>
        <taxon>Eukaryota</taxon>
        <taxon>Viridiplantae</taxon>
        <taxon>Streptophyta</taxon>
        <taxon>Embryophyta</taxon>
        <taxon>Tracheophyta</taxon>
        <taxon>Spermatophyta</taxon>
        <taxon>Magnoliopsida</taxon>
        <taxon>Liliopsida</taxon>
        <taxon>Acoraceae</taxon>
        <taxon>Acorus</taxon>
    </lineage>
</organism>
<dbReference type="PANTHER" id="PTHR46250">
    <property type="entry name" value="MYB/SANT-LIKE DNA-BINDING DOMAIN PROTEIN-RELATED"/>
    <property type="match status" value="1"/>
</dbReference>
<evidence type="ECO:0000313" key="3">
    <source>
        <dbReference type="Proteomes" id="UP001179952"/>
    </source>
</evidence>
<dbReference type="EMBL" id="JAUJYN010000004">
    <property type="protein sequence ID" value="KAK1274580.1"/>
    <property type="molecule type" value="Genomic_DNA"/>
</dbReference>
<evidence type="ECO:0000313" key="2">
    <source>
        <dbReference type="EMBL" id="KAK1274580.1"/>
    </source>
</evidence>
<sequence>MVELCVAGKIKADNGFKPDTFGEIEKMMHDKLPGCGIKAHPHIESRLKYLKNKYNAINEMLEHGSGFAWDEAKKMVICEKTIYDGWVKVNSCDFFLFYLNKICDLFFFFFFVESQNCPRIVDETFSTL</sequence>
<accession>A0AAV9BDP0</accession>
<name>A0AAV9BDP0_ACOGR</name>
<keyword evidence="3" id="KW-1185">Reference proteome</keyword>
<comment type="caution">
    <text evidence="2">The sequence shown here is derived from an EMBL/GenBank/DDBJ whole genome shotgun (WGS) entry which is preliminary data.</text>
</comment>
<dbReference type="InterPro" id="IPR024752">
    <property type="entry name" value="Myb/SANT-like_dom"/>
</dbReference>
<dbReference type="Pfam" id="PF12776">
    <property type="entry name" value="Myb_DNA-bind_3"/>
    <property type="match status" value="1"/>
</dbReference>